<accession>A0A2W2DQ14</accession>
<gene>
    <name evidence="1" type="ORF">C1I95_25215</name>
</gene>
<proteinExistence type="predicted"/>
<dbReference type="AlphaFoldDB" id="A0A2W2DQ14"/>
<organism evidence="1 2">
    <name type="scientific">Micromonospora craterilacus</name>
    <dbReference type="NCBI Taxonomy" id="1655439"/>
    <lineage>
        <taxon>Bacteria</taxon>
        <taxon>Bacillati</taxon>
        <taxon>Actinomycetota</taxon>
        <taxon>Actinomycetes</taxon>
        <taxon>Micromonosporales</taxon>
        <taxon>Micromonosporaceae</taxon>
        <taxon>Micromonospora</taxon>
    </lineage>
</organism>
<evidence type="ECO:0000313" key="1">
    <source>
        <dbReference type="EMBL" id="PZG12733.1"/>
    </source>
</evidence>
<evidence type="ECO:0000313" key="2">
    <source>
        <dbReference type="Proteomes" id="UP000248924"/>
    </source>
</evidence>
<evidence type="ECO:0008006" key="3">
    <source>
        <dbReference type="Google" id="ProtNLM"/>
    </source>
</evidence>
<dbReference type="Proteomes" id="UP000248924">
    <property type="component" value="Unassembled WGS sequence"/>
</dbReference>
<sequence length="275" mass="31437">MRIALHEHPELLARLDFSQVKRSVAGMVVQLLAQDARYHQTTLQMMTELAEMTVFPNLASQVDADQLTARARSAIETLRKITKQYRADLDGQERVQAQKRVTEVRQAAQRRFDDALMEVKAEFLTLSASTDPQGRGRQFEAVLYRLLDLHDMQPRIAYNVPFEQIDGSFTFNTDDYLLEAKWCQARIERDQADVFAAKVQRKGRNTLGLFVSISGFTQGFLEIPHAQGCPFITLDGDDLFLVLDARIGLDEVLQRKRRHLNDTGRCHIAVRSFAR</sequence>
<protein>
    <recommendedName>
        <fullName evidence="3">Restriction endonuclease type IV Mrr domain-containing protein</fullName>
    </recommendedName>
</protein>
<comment type="caution">
    <text evidence="1">The sequence shown here is derived from an EMBL/GenBank/DDBJ whole genome shotgun (WGS) entry which is preliminary data.</text>
</comment>
<name>A0A2W2DQ14_9ACTN</name>
<keyword evidence="2" id="KW-1185">Reference proteome</keyword>
<dbReference type="EMBL" id="POTY01000199">
    <property type="protein sequence ID" value="PZG12733.1"/>
    <property type="molecule type" value="Genomic_DNA"/>
</dbReference>
<dbReference type="SUPFAM" id="SSF52980">
    <property type="entry name" value="Restriction endonuclease-like"/>
    <property type="match status" value="1"/>
</dbReference>
<dbReference type="InterPro" id="IPR011335">
    <property type="entry name" value="Restrct_endonuc-II-like"/>
</dbReference>
<reference evidence="1 2" key="1">
    <citation type="submission" date="2018-01" db="EMBL/GenBank/DDBJ databases">
        <title>Draft genome sequence of Jishengella sp. NA12.</title>
        <authorList>
            <person name="Sahin N."/>
            <person name="Ay H."/>
            <person name="Saygin H."/>
        </authorList>
    </citation>
    <scope>NUCLEOTIDE SEQUENCE [LARGE SCALE GENOMIC DNA]</scope>
    <source>
        <strain evidence="1 2">NA12</strain>
    </source>
</reference>